<dbReference type="FunFam" id="2.40.50.140:FF:000090">
    <property type="entry name" value="Replication protein A subunit"/>
    <property type="match status" value="1"/>
</dbReference>
<feature type="compositionally biased region" description="Polar residues" evidence="10">
    <location>
        <begin position="112"/>
        <end position="145"/>
    </location>
</feature>
<dbReference type="GO" id="GO:0006310">
    <property type="term" value="P:DNA recombination"/>
    <property type="evidence" value="ECO:0007669"/>
    <property type="project" value="InterPro"/>
</dbReference>
<keyword evidence="3 9" id="KW-0235">DNA replication</keyword>
<protein>
    <recommendedName>
        <fullName evidence="9">Replication protein A subunit</fullName>
    </recommendedName>
</protein>
<keyword evidence="7 9" id="KW-0238">DNA-binding</keyword>
<proteinExistence type="inferred from homology"/>
<comment type="subcellular location">
    <subcellularLocation>
        <location evidence="1 9">Nucleus</location>
    </subcellularLocation>
</comment>
<evidence type="ECO:0000256" key="3">
    <source>
        <dbReference type="ARBA" id="ARBA00022705"/>
    </source>
</evidence>
<dbReference type="GO" id="GO:0006260">
    <property type="term" value="P:DNA replication"/>
    <property type="evidence" value="ECO:0007669"/>
    <property type="project" value="UniProtKB-KW"/>
</dbReference>
<name>A0A8H7BMM5_9FUNG</name>
<dbReference type="Pfam" id="PF08646">
    <property type="entry name" value="Rep_fac-A_C"/>
    <property type="match status" value="1"/>
</dbReference>
<dbReference type="Proteomes" id="UP000605846">
    <property type="component" value="Unassembled WGS sequence"/>
</dbReference>
<evidence type="ECO:0000313" key="15">
    <source>
        <dbReference type="EMBL" id="KAF7723007.1"/>
    </source>
</evidence>
<evidence type="ECO:0000256" key="10">
    <source>
        <dbReference type="SAM" id="MobiDB-lite"/>
    </source>
</evidence>
<evidence type="ECO:0000259" key="14">
    <source>
        <dbReference type="Pfam" id="PF16900"/>
    </source>
</evidence>
<dbReference type="GO" id="GO:0000781">
    <property type="term" value="C:chromosome, telomeric region"/>
    <property type="evidence" value="ECO:0007669"/>
    <property type="project" value="UniProtKB-ARBA"/>
</dbReference>
<dbReference type="EMBL" id="JABAYA010000167">
    <property type="protein sequence ID" value="KAF7723007.1"/>
    <property type="molecule type" value="Genomic_DNA"/>
</dbReference>
<dbReference type="FunFam" id="2.40.50.140:FF:000041">
    <property type="entry name" value="Replication protein A subunit"/>
    <property type="match status" value="1"/>
</dbReference>
<evidence type="ECO:0000256" key="6">
    <source>
        <dbReference type="ARBA" id="ARBA00022833"/>
    </source>
</evidence>
<evidence type="ECO:0000256" key="1">
    <source>
        <dbReference type="ARBA" id="ARBA00004123"/>
    </source>
</evidence>
<dbReference type="InterPro" id="IPR013955">
    <property type="entry name" value="Rep_factor-A_C"/>
</dbReference>
<dbReference type="CDD" id="cd04474">
    <property type="entry name" value="RPA1_DBD_A"/>
    <property type="match status" value="1"/>
</dbReference>
<dbReference type="InterPro" id="IPR004365">
    <property type="entry name" value="NA-bd_OB_tRNA"/>
</dbReference>
<dbReference type="InterPro" id="IPR031657">
    <property type="entry name" value="REPA_OB_2"/>
</dbReference>
<keyword evidence="4 9" id="KW-0479">Metal-binding</keyword>
<dbReference type="PANTHER" id="PTHR47165">
    <property type="entry name" value="OS03G0429900 PROTEIN"/>
    <property type="match status" value="1"/>
</dbReference>
<gene>
    <name evidence="15" type="primary">RFA1_1</name>
    <name evidence="15" type="ORF">EC973_002423</name>
</gene>
<dbReference type="NCBIfam" id="TIGR00617">
    <property type="entry name" value="rpa1"/>
    <property type="match status" value="1"/>
</dbReference>
<evidence type="ECO:0000313" key="16">
    <source>
        <dbReference type="Proteomes" id="UP000605846"/>
    </source>
</evidence>
<dbReference type="Pfam" id="PF04057">
    <property type="entry name" value="Rep-A_N"/>
    <property type="match status" value="1"/>
</dbReference>
<dbReference type="PANTHER" id="PTHR47165:SF4">
    <property type="entry name" value="OS03G0429900 PROTEIN"/>
    <property type="match status" value="1"/>
</dbReference>
<keyword evidence="5 9" id="KW-0863">Zinc-finger</keyword>
<comment type="caution">
    <text evidence="15">The sequence shown here is derived from an EMBL/GenBank/DDBJ whole genome shotgun (WGS) entry which is preliminary data.</text>
</comment>
<evidence type="ECO:0000256" key="5">
    <source>
        <dbReference type="ARBA" id="ARBA00022771"/>
    </source>
</evidence>
<evidence type="ECO:0000259" key="11">
    <source>
        <dbReference type="Pfam" id="PF01336"/>
    </source>
</evidence>
<reference evidence="15" key="1">
    <citation type="submission" date="2020-01" db="EMBL/GenBank/DDBJ databases">
        <title>Genome Sequencing of Three Apophysomyces-Like Fungal Strains Confirms a Novel Fungal Genus in the Mucoromycota with divergent Burkholderia-like Endosymbiotic Bacteria.</title>
        <authorList>
            <person name="Stajich J.E."/>
            <person name="Macias A.M."/>
            <person name="Carter-House D."/>
            <person name="Lovett B."/>
            <person name="Kasson L.R."/>
            <person name="Berry K."/>
            <person name="Grigoriev I."/>
            <person name="Chang Y."/>
            <person name="Spatafora J."/>
            <person name="Kasson M.T."/>
        </authorList>
    </citation>
    <scope>NUCLEOTIDE SEQUENCE</scope>
    <source>
        <strain evidence="15">NRRL A-21654</strain>
    </source>
</reference>
<dbReference type="GO" id="GO:0008270">
    <property type="term" value="F:zinc ion binding"/>
    <property type="evidence" value="ECO:0007669"/>
    <property type="project" value="UniProtKB-KW"/>
</dbReference>
<dbReference type="FunFam" id="2.40.50.140:FF:000064">
    <property type="entry name" value="Replication protein A subunit"/>
    <property type="match status" value="1"/>
</dbReference>
<dbReference type="GO" id="GO:0005662">
    <property type="term" value="C:DNA replication factor A complex"/>
    <property type="evidence" value="ECO:0007669"/>
    <property type="project" value="UniProtKB-ARBA"/>
</dbReference>
<dbReference type="Pfam" id="PF01336">
    <property type="entry name" value="tRNA_anti-codon"/>
    <property type="match status" value="1"/>
</dbReference>
<comment type="function">
    <text evidence="9">As part of the replication protein A (RPA/RP-A), a single-stranded DNA-binding heterotrimeric complex, may play an essential role in DNA replication, recombination and repair. Binds and stabilizes single-stranded DNA intermediates, preventing complementary DNA reannealing and recruiting different proteins involved in DNA metabolism.</text>
</comment>
<feature type="domain" description="OB" evidence="11">
    <location>
        <begin position="177"/>
        <end position="265"/>
    </location>
</feature>
<sequence length="600" mass="67404">MELTKGSIEAFYNGNDTTTTKAIVQITSIVAFQAGNATRYRVVISDGVRSMEAMLTSNSTPLIDAGELIIYSIVCVTDAICNELQRKKSLIILGLEVLSRHSRVIGNPRPMESSTTKRPNSVQPIGNNSIQPSKISTPLSQQTVARPTYPSSQSSQSSQHSSSIYPISALNPYQTRWKIKGRITRKSSIKHFRNGQRAGKFFCIHVLDNTAEIKATAFNTQADRLFPLFEPGKVYYISKGRVSIARKQLSTVNHEYEVILDDVTEIELCADDADVPQQNYNFTKIADFRKMEKGAVADVIGIVREDHGLHSVMKKGTVTVTNRRELCIVDDTKMQITLSVWEKDAETINFSGQPIVACKGVRVNDFNGRSLSLALDGTITIEPNTAEARKLREWYTLYKSTTEFASFTEEYKAFERRRTEVLITLSAAKKGGLGTGDRASTPRLVDYFSTRVTVAFIRSESMAYPSCPDCVKKLVQDLNGWFCDRCNKPQVAPEWKYIPIFIVQDASSQAYMNCFDDIAQEMIGIPANQLMHLKATDRVAYQAKINDALFRTWILRVRAKTDAFNDTRRVKFHIIEVRPVDYAEQARSIAMSLDHVFASR</sequence>
<evidence type="ECO:0000256" key="8">
    <source>
        <dbReference type="ARBA" id="ARBA00023242"/>
    </source>
</evidence>
<dbReference type="InterPro" id="IPR012340">
    <property type="entry name" value="NA-bd_OB-fold"/>
</dbReference>
<feature type="domain" description="Replication protein A OB" evidence="14">
    <location>
        <begin position="285"/>
        <end position="381"/>
    </location>
</feature>
<comment type="subunit">
    <text evidence="9">Component of the heterotrimeric canonical replication protein A complex (RPA).</text>
</comment>
<keyword evidence="6 9" id="KW-0862">Zinc</keyword>
<keyword evidence="8 9" id="KW-0539">Nucleus</keyword>
<accession>A0A8H7BMM5</accession>
<feature type="compositionally biased region" description="Low complexity" evidence="10">
    <location>
        <begin position="151"/>
        <end position="163"/>
    </location>
</feature>
<comment type="similarity">
    <text evidence="2 9">Belongs to the replication factor A protein 1 family.</text>
</comment>
<dbReference type="SUPFAM" id="SSF50249">
    <property type="entry name" value="Nucleic acid-binding proteins"/>
    <property type="match status" value="4"/>
</dbReference>
<evidence type="ECO:0000256" key="4">
    <source>
        <dbReference type="ARBA" id="ARBA00022723"/>
    </source>
</evidence>
<dbReference type="InterPro" id="IPR004591">
    <property type="entry name" value="Rfa1"/>
</dbReference>
<dbReference type="AlphaFoldDB" id="A0A8H7BMM5"/>
<dbReference type="InterPro" id="IPR047192">
    <property type="entry name" value="Euk_RPA1_DBD_C"/>
</dbReference>
<evidence type="ECO:0000256" key="7">
    <source>
        <dbReference type="ARBA" id="ARBA00023125"/>
    </source>
</evidence>
<evidence type="ECO:0000259" key="12">
    <source>
        <dbReference type="Pfam" id="PF04057"/>
    </source>
</evidence>
<feature type="region of interest" description="Disordered" evidence="10">
    <location>
        <begin position="105"/>
        <end position="163"/>
    </location>
</feature>
<dbReference type="OrthoDB" id="1751331at2759"/>
<dbReference type="InterPro" id="IPR007199">
    <property type="entry name" value="Rep_factor-A_N"/>
</dbReference>
<dbReference type="CDD" id="cd04475">
    <property type="entry name" value="RPA1_DBD_B"/>
    <property type="match status" value="1"/>
</dbReference>
<feature type="domain" description="Replication factor-A protein 1 N-terminal" evidence="12">
    <location>
        <begin position="3"/>
        <end position="99"/>
    </location>
</feature>
<keyword evidence="16" id="KW-1185">Reference proteome</keyword>
<evidence type="ECO:0000259" key="13">
    <source>
        <dbReference type="Pfam" id="PF08646"/>
    </source>
</evidence>
<dbReference type="GO" id="GO:0007004">
    <property type="term" value="P:telomere maintenance via telomerase"/>
    <property type="evidence" value="ECO:0007669"/>
    <property type="project" value="UniProtKB-ARBA"/>
</dbReference>
<feature type="domain" description="Replication factor A C-terminal" evidence="13">
    <location>
        <begin position="447"/>
        <end position="587"/>
    </location>
</feature>
<organism evidence="15 16">
    <name type="scientific">Apophysomyces ossiformis</name>
    <dbReference type="NCBI Taxonomy" id="679940"/>
    <lineage>
        <taxon>Eukaryota</taxon>
        <taxon>Fungi</taxon>
        <taxon>Fungi incertae sedis</taxon>
        <taxon>Mucoromycota</taxon>
        <taxon>Mucoromycotina</taxon>
        <taxon>Mucoromycetes</taxon>
        <taxon>Mucorales</taxon>
        <taxon>Mucorineae</taxon>
        <taxon>Mucoraceae</taxon>
        <taxon>Apophysomyces</taxon>
    </lineage>
</organism>
<dbReference type="Pfam" id="PF16900">
    <property type="entry name" value="REPA_OB_2"/>
    <property type="match status" value="1"/>
</dbReference>
<dbReference type="CDD" id="cd04476">
    <property type="entry name" value="RPA1_DBD_C"/>
    <property type="match status" value="1"/>
</dbReference>
<dbReference type="GO" id="GO:0006281">
    <property type="term" value="P:DNA repair"/>
    <property type="evidence" value="ECO:0007669"/>
    <property type="project" value="InterPro"/>
</dbReference>
<evidence type="ECO:0000256" key="9">
    <source>
        <dbReference type="RuleBase" id="RU364130"/>
    </source>
</evidence>
<evidence type="ECO:0000256" key="2">
    <source>
        <dbReference type="ARBA" id="ARBA00005690"/>
    </source>
</evidence>
<dbReference type="Gene3D" id="2.40.50.140">
    <property type="entry name" value="Nucleic acid-binding proteins"/>
    <property type="match status" value="4"/>
</dbReference>
<dbReference type="GO" id="GO:0003677">
    <property type="term" value="F:DNA binding"/>
    <property type="evidence" value="ECO:0007669"/>
    <property type="project" value="UniProtKB-KW"/>
</dbReference>